<comment type="similarity">
    <text evidence="1">Belongs to the Skp family.</text>
</comment>
<proteinExistence type="inferred from homology"/>
<dbReference type="GO" id="GO:0005829">
    <property type="term" value="C:cytosol"/>
    <property type="evidence" value="ECO:0007669"/>
    <property type="project" value="TreeGrafter"/>
</dbReference>
<feature type="coiled-coil region" evidence="3">
    <location>
        <begin position="55"/>
        <end position="82"/>
    </location>
</feature>
<gene>
    <name evidence="5" type="ORF">H0I76_06475</name>
</gene>
<keyword evidence="2" id="KW-0732">Signal</keyword>
<evidence type="ECO:0000256" key="3">
    <source>
        <dbReference type="SAM" id="Coils"/>
    </source>
</evidence>
<dbReference type="PANTHER" id="PTHR35089:SF1">
    <property type="entry name" value="CHAPERONE PROTEIN SKP"/>
    <property type="match status" value="1"/>
</dbReference>
<dbReference type="SUPFAM" id="SSF111384">
    <property type="entry name" value="OmpH-like"/>
    <property type="match status" value="1"/>
</dbReference>
<evidence type="ECO:0000256" key="4">
    <source>
        <dbReference type="SAM" id="MobiDB-lite"/>
    </source>
</evidence>
<dbReference type="GO" id="GO:0051082">
    <property type="term" value="F:unfolded protein binding"/>
    <property type="evidence" value="ECO:0007669"/>
    <property type="project" value="InterPro"/>
</dbReference>
<keyword evidence="6" id="KW-1185">Reference proteome</keyword>
<dbReference type="InterPro" id="IPR024930">
    <property type="entry name" value="Skp_dom_sf"/>
</dbReference>
<dbReference type="GO" id="GO:0050821">
    <property type="term" value="P:protein stabilization"/>
    <property type="evidence" value="ECO:0007669"/>
    <property type="project" value="TreeGrafter"/>
</dbReference>
<dbReference type="AlphaFoldDB" id="A0A8J7M6N0"/>
<comment type="caution">
    <text evidence="5">The sequence shown here is derived from an EMBL/GenBank/DDBJ whole genome shotgun (WGS) entry which is preliminary data.</text>
</comment>
<evidence type="ECO:0000313" key="6">
    <source>
        <dbReference type="Proteomes" id="UP000655420"/>
    </source>
</evidence>
<dbReference type="RefSeq" id="WP_200608481.1">
    <property type="nucleotide sequence ID" value="NZ_JAEHHL010000002.1"/>
</dbReference>
<dbReference type="SMART" id="SM00935">
    <property type="entry name" value="OmpH"/>
    <property type="match status" value="1"/>
</dbReference>
<dbReference type="EMBL" id="JAEHHL010000002">
    <property type="protein sequence ID" value="MBK0398827.1"/>
    <property type="molecule type" value="Genomic_DNA"/>
</dbReference>
<evidence type="ECO:0000256" key="2">
    <source>
        <dbReference type="ARBA" id="ARBA00022729"/>
    </source>
</evidence>
<dbReference type="Proteomes" id="UP000655420">
    <property type="component" value="Unassembled WGS sequence"/>
</dbReference>
<sequence length="220" mass="23452">MAVTFALVSPAPGGGLRLAAPAGAQSTQVLVVSRGQVLDEASAARRLAASEQSATDALQREIDAVKLELAAEEEELTRLRTTLSRDEFELRVAAFDQRVREERRRAQSLAASLQRAYRDARRHLVEALGPILEEVRVERGALAVIDAESVLAVDESIDVTARAIELFDERVSVPVVVMPDEPGARMPGGQTPGEGMPGATPVPGAVFPPEDAEQAPAEAE</sequence>
<dbReference type="Gene3D" id="3.30.910.20">
    <property type="entry name" value="Skp domain"/>
    <property type="match status" value="1"/>
</dbReference>
<protein>
    <submittedName>
        <fullName evidence="5">OmpH family outer membrane protein</fullName>
    </submittedName>
</protein>
<keyword evidence="3" id="KW-0175">Coiled coil</keyword>
<dbReference type="InterPro" id="IPR005632">
    <property type="entry name" value="Chaperone_Skp"/>
</dbReference>
<feature type="region of interest" description="Disordered" evidence="4">
    <location>
        <begin position="181"/>
        <end position="220"/>
    </location>
</feature>
<evidence type="ECO:0000313" key="5">
    <source>
        <dbReference type="EMBL" id="MBK0398827.1"/>
    </source>
</evidence>
<accession>A0A8J7M6N0</accession>
<reference evidence="5" key="1">
    <citation type="submission" date="2020-12" db="EMBL/GenBank/DDBJ databases">
        <title>Bacterial taxonomy.</title>
        <authorList>
            <person name="Pan X."/>
        </authorList>
    </citation>
    <scope>NUCLEOTIDE SEQUENCE</scope>
    <source>
        <strain evidence="5">M0105</strain>
    </source>
</reference>
<dbReference type="Pfam" id="PF03938">
    <property type="entry name" value="OmpH"/>
    <property type="match status" value="1"/>
</dbReference>
<evidence type="ECO:0000256" key="1">
    <source>
        <dbReference type="ARBA" id="ARBA00009091"/>
    </source>
</evidence>
<dbReference type="PANTHER" id="PTHR35089">
    <property type="entry name" value="CHAPERONE PROTEIN SKP"/>
    <property type="match status" value="1"/>
</dbReference>
<organism evidence="5 6">
    <name type="scientific">Thermohalobaculum xanthum</name>
    <dbReference type="NCBI Taxonomy" id="2753746"/>
    <lineage>
        <taxon>Bacteria</taxon>
        <taxon>Pseudomonadati</taxon>
        <taxon>Pseudomonadota</taxon>
        <taxon>Alphaproteobacteria</taxon>
        <taxon>Rhodobacterales</taxon>
        <taxon>Paracoccaceae</taxon>
        <taxon>Thermohalobaculum</taxon>
    </lineage>
</organism>
<name>A0A8J7M6N0_9RHOB</name>